<dbReference type="Gene3D" id="3.30.565.10">
    <property type="entry name" value="Histidine kinase-like ATPase, C-terminal domain"/>
    <property type="match status" value="1"/>
</dbReference>
<evidence type="ECO:0000256" key="6">
    <source>
        <dbReference type="ARBA" id="ARBA00022679"/>
    </source>
</evidence>
<proteinExistence type="predicted"/>
<dbReference type="Gene3D" id="1.10.287.130">
    <property type="match status" value="1"/>
</dbReference>
<sequence length="425" mass="49030">MPSQIDKIKIYLKKPLLPFMFLGISLLAGVFFILAAVSNYQNIRKTLDTGLKLQAIGVEITFKSLIKNFGLDLIKKEKNFFAELLLGEEWEGVAYVAIYDTEGKILLHSNPELIGTKIQDRVSFNVTFPRSFYQTTLTEEKLFVYENLLKTEKQQAVLRVALHIFPVEEILGYAKKHVYLEFFLGLGFFGLGVIGFWFFKRSERLIQRIEDLERWKFISQVLAHEMKNPLASIKGFTQLILKKTPEEKTQKALNLILKETLRMEKLLQTLNSYTHPQKPNFSSFDLYSFLTEVIETFKLLYPEADLRVTLEGKNFMVVSDQDKLKEILINLLENAWQASQEAGNLRVDLGLISEKTFYIIYIKDFGKGIPQELIPKIWEPFFTTKAKGMGLGLTIVKNLCEELNCRIELKSEPSSGTEVWIKIPR</sequence>
<feature type="transmembrane region" description="Helical" evidence="13">
    <location>
        <begin position="16"/>
        <end position="37"/>
    </location>
</feature>
<dbReference type="SUPFAM" id="SSF47384">
    <property type="entry name" value="Homodimeric domain of signal transducing histidine kinase"/>
    <property type="match status" value="1"/>
</dbReference>
<evidence type="ECO:0000256" key="11">
    <source>
        <dbReference type="ARBA" id="ARBA00022989"/>
    </source>
</evidence>
<dbReference type="InterPro" id="IPR003594">
    <property type="entry name" value="HATPase_dom"/>
</dbReference>
<protein>
    <recommendedName>
        <fullName evidence="3">histidine kinase</fullName>
        <ecNumber evidence="3">2.7.13.3</ecNumber>
    </recommendedName>
</protein>
<dbReference type="GO" id="GO:0005886">
    <property type="term" value="C:plasma membrane"/>
    <property type="evidence" value="ECO:0007669"/>
    <property type="project" value="UniProtKB-SubCell"/>
</dbReference>
<dbReference type="PRINTS" id="PR00344">
    <property type="entry name" value="BCTRLSENSOR"/>
</dbReference>
<keyword evidence="12" id="KW-0902">Two-component regulatory system</keyword>
<evidence type="ECO:0000313" key="16">
    <source>
        <dbReference type="Proteomes" id="UP000257240"/>
    </source>
</evidence>
<evidence type="ECO:0000256" key="3">
    <source>
        <dbReference type="ARBA" id="ARBA00012438"/>
    </source>
</evidence>
<evidence type="ECO:0000259" key="14">
    <source>
        <dbReference type="PROSITE" id="PS50109"/>
    </source>
</evidence>
<evidence type="ECO:0000256" key="2">
    <source>
        <dbReference type="ARBA" id="ARBA00004651"/>
    </source>
</evidence>
<dbReference type="InterPro" id="IPR003661">
    <property type="entry name" value="HisK_dim/P_dom"/>
</dbReference>
<comment type="caution">
    <text evidence="15">The sequence shown here is derived from an EMBL/GenBank/DDBJ whole genome shotgun (WGS) entry which is preliminary data.</text>
</comment>
<gene>
    <name evidence="15" type="ORF">DCE01_07255</name>
</gene>
<keyword evidence="5" id="KW-0597">Phosphoprotein</keyword>
<dbReference type="EMBL" id="DLVE01000091">
    <property type="protein sequence ID" value="HAA84563.1"/>
    <property type="molecule type" value="Genomic_DNA"/>
</dbReference>
<dbReference type="CDD" id="cd18774">
    <property type="entry name" value="PDC2_HK_sensor"/>
    <property type="match status" value="1"/>
</dbReference>
<accession>A0A3B8N5Y4</accession>
<dbReference type="GO" id="GO:0000155">
    <property type="term" value="F:phosphorelay sensor kinase activity"/>
    <property type="evidence" value="ECO:0007669"/>
    <property type="project" value="InterPro"/>
</dbReference>
<evidence type="ECO:0000256" key="5">
    <source>
        <dbReference type="ARBA" id="ARBA00022553"/>
    </source>
</evidence>
<comment type="subcellular location">
    <subcellularLocation>
        <location evidence="2">Cell membrane</location>
        <topology evidence="2">Multi-pass membrane protein</topology>
    </subcellularLocation>
</comment>
<keyword evidence="10" id="KW-0067">ATP-binding</keyword>
<evidence type="ECO:0000256" key="9">
    <source>
        <dbReference type="ARBA" id="ARBA00022777"/>
    </source>
</evidence>
<name>A0A3B8N5Y4_9BACT</name>
<evidence type="ECO:0000256" key="4">
    <source>
        <dbReference type="ARBA" id="ARBA00022475"/>
    </source>
</evidence>
<dbReference type="Pfam" id="PF02518">
    <property type="entry name" value="HATPase_c"/>
    <property type="match status" value="1"/>
</dbReference>
<evidence type="ECO:0000256" key="7">
    <source>
        <dbReference type="ARBA" id="ARBA00022692"/>
    </source>
</evidence>
<dbReference type="SUPFAM" id="SSF103190">
    <property type="entry name" value="Sensory domain-like"/>
    <property type="match status" value="1"/>
</dbReference>
<evidence type="ECO:0000256" key="8">
    <source>
        <dbReference type="ARBA" id="ARBA00022741"/>
    </source>
</evidence>
<dbReference type="InterPro" id="IPR036890">
    <property type="entry name" value="HATPase_C_sf"/>
</dbReference>
<keyword evidence="8" id="KW-0547">Nucleotide-binding</keyword>
<dbReference type="CDD" id="cd00082">
    <property type="entry name" value="HisKA"/>
    <property type="match status" value="1"/>
</dbReference>
<dbReference type="EC" id="2.7.13.3" evidence="3"/>
<dbReference type="AlphaFoldDB" id="A0A3B8N5Y4"/>
<keyword evidence="11 13" id="KW-1133">Transmembrane helix</keyword>
<reference evidence="15 16" key="1">
    <citation type="journal article" date="2018" name="Nat. Biotechnol.">
        <title>A standardized bacterial taxonomy based on genome phylogeny substantially revises the tree of life.</title>
        <authorList>
            <person name="Parks D.H."/>
            <person name="Chuvochina M."/>
            <person name="Waite D.W."/>
            <person name="Rinke C."/>
            <person name="Skarshewski A."/>
            <person name="Chaumeil P.A."/>
            <person name="Hugenholtz P."/>
        </authorList>
    </citation>
    <scope>NUCLEOTIDE SEQUENCE [LARGE SCALE GENOMIC DNA]</scope>
    <source>
        <strain evidence="15">UBA12529</strain>
    </source>
</reference>
<dbReference type="InterPro" id="IPR029151">
    <property type="entry name" value="Sensor-like_sf"/>
</dbReference>
<dbReference type="PROSITE" id="PS50109">
    <property type="entry name" value="HIS_KIN"/>
    <property type="match status" value="1"/>
</dbReference>
<keyword evidence="4" id="KW-1003">Cell membrane</keyword>
<dbReference type="SMART" id="SM00387">
    <property type="entry name" value="HATPase_c"/>
    <property type="match status" value="1"/>
</dbReference>
<keyword evidence="9" id="KW-0418">Kinase</keyword>
<keyword evidence="7 13" id="KW-0812">Transmembrane</keyword>
<dbReference type="InterPro" id="IPR004358">
    <property type="entry name" value="Sig_transdc_His_kin-like_C"/>
</dbReference>
<dbReference type="InterPro" id="IPR036097">
    <property type="entry name" value="HisK_dim/P_sf"/>
</dbReference>
<keyword evidence="6" id="KW-0808">Transferase</keyword>
<dbReference type="Proteomes" id="UP000257240">
    <property type="component" value="Unassembled WGS sequence"/>
</dbReference>
<dbReference type="GO" id="GO:0005524">
    <property type="term" value="F:ATP binding"/>
    <property type="evidence" value="ECO:0007669"/>
    <property type="project" value="UniProtKB-KW"/>
</dbReference>
<evidence type="ECO:0000313" key="15">
    <source>
        <dbReference type="EMBL" id="HAA84563.1"/>
    </source>
</evidence>
<feature type="transmembrane region" description="Helical" evidence="13">
    <location>
        <begin position="178"/>
        <end position="199"/>
    </location>
</feature>
<dbReference type="SMART" id="SM00388">
    <property type="entry name" value="HisKA"/>
    <property type="match status" value="1"/>
</dbReference>
<dbReference type="Pfam" id="PF00512">
    <property type="entry name" value="HisKA"/>
    <property type="match status" value="1"/>
</dbReference>
<organism evidence="15 16">
    <name type="scientific">Thermodesulfobacterium commune</name>
    <dbReference type="NCBI Taxonomy" id="1741"/>
    <lineage>
        <taxon>Bacteria</taxon>
        <taxon>Pseudomonadati</taxon>
        <taxon>Thermodesulfobacteriota</taxon>
        <taxon>Thermodesulfobacteria</taxon>
        <taxon>Thermodesulfobacteriales</taxon>
        <taxon>Thermodesulfobacteriaceae</taxon>
        <taxon>Thermodesulfobacterium</taxon>
    </lineage>
</organism>
<dbReference type="PANTHER" id="PTHR43065">
    <property type="entry name" value="SENSOR HISTIDINE KINASE"/>
    <property type="match status" value="1"/>
</dbReference>
<evidence type="ECO:0000256" key="13">
    <source>
        <dbReference type="SAM" id="Phobius"/>
    </source>
</evidence>
<keyword evidence="13" id="KW-0472">Membrane</keyword>
<dbReference type="InterPro" id="IPR005467">
    <property type="entry name" value="His_kinase_dom"/>
</dbReference>
<feature type="domain" description="Histidine kinase" evidence="14">
    <location>
        <begin position="221"/>
        <end position="425"/>
    </location>
</feature>
<dbReference type="SUPFAM" id="SSF55874">
    <property type="entry name" value="ATPase domain of HSP90 chaperone/DNA topoisomerase II/histidine kinase"/>
    <property type="match status" value="1"/>
</dbReference>
<dbReference type="PANTHER" id="PTHR43065:SF10">
    <property type="entry name" value="PEROXIDE STRESS-ACTIVATED HISTIDINE KINASE MAK3"/>
    <property type="match status" value="1"/>
</dbReference>
<evidence type="ECO:0000256" key="12">
    <source>
        <dbReference type="ARBA" id="ARBA00023012"/>
    </source>
</evidence>
<evidence type="ECO:0000256" key="10">
    <source>
        <dbReference type="ARBA" id="ARBA00022840"/>
    </source>
</evidence>
<comment type="catalytic activity">
    <reaction evidence="1">
        <text>ATP + protein L-histidine = ADP + protein N-phospho-L-histidine.</text>
        <dbReference type="EC" id="2.7.13.3"/>
    </reaction>
</comment>
<evidence type="ECO:0000256" key="1">
    <source>
        <dbReference type="ARBA" id="ARBA00000085"/>
    </source>
</evidence>